<gene>
    <name evidence="2" type="ORF">D0Y65_051609</name>
</gene>
<dbReference type="Pfam" id="PF23209">
    <property type="entry name" value="IDM1_C"/>
    <property type="match status" value="1"/>
</dbReference>
<protein>
    <recommendedName>
        <fullName evidence="1">Increased DNA methylation 1 C-terminal domain-containing protein</fullName>
    </recommendedName>
</protein>
<evidence type="ECO:0000259" key="1">
    <source>
        <dbReference type="Pfam" id="PF23209"/>
    </source>
</evidence>
<dbReference type="InterPro" id="IPR042163">
    <property type="entry name" value="PHF12"/>
</dbReference>
<dbReference type="PANTHER" id="PTHR46309">
    <property type="entry name" value="PHD FINGER PROTEIN 12"/>
    <property type="match status" value="1"/>
</dbReference>
<dbReference type="GO" id="GO:0003714">
    <property type="term" value="F:transcription corepressor activity"/>
    <property type="evidence" value="ECO:0007669"/>
    <property type="project" value="InterPro"/>
</dbReference>
<dbReference type="EMBL" id="QZWG01000019">
    <property type="protein sequence ID" value="RZB48138.1"/>
    <property type="molecule type" value="Genomic_DNA"/>
</dbReference>
<reference evidence="2 3" key="1">
    <citation type="submission" date="2018-09" db="EMBL/GenBank/DDBJ databases">
        <title>A high-quality reference genome of wild soybean provides a powerful tool to mine soybean genomes.</title>
        <authorList>
            <person name="Xie M."/>
            <person name="Chung C.Y.L."/>
            <person name="Li M.-W."/>
            <person name="Wong F.-L."/>
            <person name="Chan T.-F."/>
            <person name="Lam H.-M."/>
        </authorList>
    </citation>
    <scope>NUCLEOTIDE SEQUENCE [LARGE SCALE GENOMIC DNA]</scope>
    <source>
        <strain evidence="3">cv. W05</strain>
        <tissue evidence="2">Hypocotyl of etiolated seedlings</tissue>
    </source>
</reference>
<sequence>MVSIPSLPFEEALGSPSFKPQKASTSLAWTARDFFTAILERDDEITSVASIRIHGNQQADMPFVATRSVYRHEGMFRRLLNAIELVSS</sequence>
<evidence type="ECO:0000313" key="2">
    <source>
        <dbReference type="EMBL" id="RZB48138.1"/>
    </source>
</evidence>
<proteinExistence type="predicted"/>
<accession>A0A445FGX4</accession>
<dbReference type="Proteomes" id="UP000289340">
    <property type="component" value="Chromosome 19"/>
</dbReference>
<feature type="domain" description="Increased DNA methylation 1 C-terminal" evidence="1">
    <location>
        <begin position="32"/>
        <end position="84"/>
    </location>
</feature>
<evidence type="ECO:0000313" key="3">
    <source>
        <dbReference type="Proteomes" id="UP000289340"/>
    </source>
</evidence>
<dbReference type="PANTHER" id="PTHR46309:SF1">
    <property type="entry name" value="PHD FINGER PROTEIN 12"/>
    <property type="match status" value="1"/>
</dbReference>
<keyword evidence="3" id="KW-1185">Reference proteome</keyword>
<name>A0A445FGX4_GLYSO</name>
<organism evidence="2 3">
    <name type="scientific">Glycine soja</name>
    <name type="common">Wild soybean</name>
    <dbReference type="NCBI Taxonomy" id="3848"/>
    <lineage>
        <taxon>Eukaryota</taxon>
        <taxon>Viridiplantae</taxon>
        <taxon>Streptophyta</taxon>
        <taxon>Embryophyta</taxon>
        <taxon>Tracheophyta</taxon>
        <taxon>Spermatophyta</taxon>
        <taxon>Magnoliopsida</taxon>
        <taxon>eudicotyledons</taxon>
        <taxon>Gunneridae</taxon>
        <taxon>Pentapetalae</taxon>
        <taxon>rosids</taxon>
        <taxon>fabids</taxon>
        <taxon>Fabales</taxon>
        <taxon>Fabaceae</taxon>
        <taxon>Papilionoideae</taxon>
        <taxon>50 kb inversion clade</taxon>
        <taxon>NPAAA clade</taxon>
        <taxon>indigoferoid/millettioid clade</taxon>
        <taxon>Phaseoleae</taxon>
        <taxon>Glycine</taxon>
        <taxon>Glycine subgen. Soja</taxon>
    </lineage>
</organism>
<dbReference type="GO" id="GO:0006357">
    <property type="term" value="P:regulation of transcription by RNA polymerase II"/>
    <property type="evidence" value="ECO:0007669"/>
    <property type="project" value="TreeGrafter"/>
</dbReference>
<dbReference type="InterPro" id="IPR056511">
    <property type="entry name" value="IDM1_C"/>
</dbReference>
<dbReference type="AlphaFoldDB" id="A0A445FGX4"/>
<comment type="caution">
    <text evidence="2">The sequence shown here is derived from an EMBL/GenBank/DDBJ whole genome shotgun (WGS) entry which is preliminary data.</text>
</comment>
<dbReference type="GO" id="GO:0005634">
    <property type="term" value="C:nucleus"/>
    <property type="evidence" value="ECO:0007669"/>
    <property type="project" value="TreeGrafter"/>
</dbReference>